<organism evidence="1 4">
    <name type="scientific">Raphanus sativus</name>
    <name type="common">Radish</name>
    <name type="synonym">Raphanus raphanistrum var. sativus</name>
    <dbReference type="NCBI Taxonomy" id="3726"/>
    <lineage>
        <taxon>Eukaryota</taxon>
        <taxon>Viridiplantae</taxon>
        <taxon>Streptophyta</taxon>
        <taxon>Embryophyta</taxon>
        <taxon>Tracheophyta</taxon>
        <taxon>Spermatophyta</taxon>
        <taxon>Magnoliopsida</taxon>
        <taxon>eudicotyledons</taxon>
        <taxon>Gunneridae</taxon>
        <taxon>Pentapetalae</taxon>
        <taxon>rosids</taxon>
        <taxon>malvids</taxon>
        <taxon>Brassicales</taxon>
        <taxon>Brassicaceae</taxon>
        <taxon>Brassiceae</taxon>
        <taxon>Raphanus</taxon>
    </lineage>
</organism>
<dbReference type="KEGG" id="rsz:108838862"/>
<accession>A0A9W3D2B0</accession>
<protein>
    <submittedName>
        <fullName evidence="2 3">Uncharacterized protein LOC108838862 isoform X1</fullName>
    </submittedName>
</protein>
<dbReference type="RefSeq" id="XP_056857910.1">
    <property type="nucleotide sequence ID" value="XM_057001930.1"/>
</dbReference>
<keyword evidence="1" id="KW-1185">Reference proteome</keyword>
<sequence>MSSWVCSYVTRNVVTADHPHPFSSSQQFGSPPRRASIRLPLTSMPKFQLLKLQKFQSLSSTREGEQDSESVVQTLKIPDEWLLPSKAIEASHVSTYTRCTTNEGSQNSLAELSQAELPVRFSKTVQLEQMLSGLFCANVLQSLSFLRESISLRNVLLPFSTGPPRYLRGYKAFTVHCKEKAYVRFSCNNGDEHGNQSELDRGTWQISSLKGSYQRRDREQSVNK</sequence>
<name>A0A9W3D2B0_RAPSA</name>
<evidence type="ECO:0000313" key="2">
    <source>
        <dbReference type="RefSeq" id="XP_056857909.1"/>
    </source>
</evidence>
<dbReference type="GeneID" id="108838862"/>
<reference evidence="2 3" key="1">
    <citation type="submission" date="2025-04" db="UniProtKB">
        <authorList>
            <consortium name="RefSeq"/>
        </authorList>
    </citation>
    <scope>IDENTIFICATION</scope>
    <source>
        <tissue evidence="2 3">Leaf</tissue>
    </source>
</reference>
<dbReference type="Proteomes" id="UP000504610">
    <property type="component" value="Unplaced"/>
</dbReference>
<evidence type="ECO:0000313" key="1">
    <source>
        <dbReference type="Proteomes" id="UP000504610"/>
    </source>
</evidence>
<dbReference type="AlphaFoldDB" id="A0A9W3D2B0"/>
<proteinExistence type="predicted"/>
<dbReference type="RefSeq" id="XP_056857911.1">
    <property type="nucleotide sequence ID" value="XM_057001931.1"/>
</dbReference>
<dbReference type="RefSeq" id="XP_056857909.1">
    <property type="nucleotide sequence ID" value="XM_057001929.1"/>
</dbReference>
<gene>
    <name evidence="2 3 4" type="primary">LOC108838862</name>
</gene>
<evidence type="ECO:0000313" key="3">
    <source>
        <dbReference type="RefSeq" id="XP_056857910.1"/>
    </source>
</evidence>
<evidence type="ECO:0000313" key="4">
    <source>
        <dbReference type="RefSeq" id="XP_056857911.1"/>
    </source>
</evidence>